<dbReference type="RefSeq" id="WP_311554836.1">
    <property type="nucleotide sequence ID" value="NZ_JAVREJ010000002.1"/>
</dbReference>
<dbReference type="PANTHER" id="PTHR43537:SF24">
    <property type="entry name" value="GLUCONATE OPERON TRANSCRIPTIONAL REPRESSOR"/>
    <property type="match status" value="1"/>
</dbReference>
<feature type="domain" description="HTH gntR-type" evidence="4">
    <location>
        <begin position="34"/>
        <end position="101"/>
    </location>
</feature>
<keyword evidence="6" id="KW-1185">Reference proteome</keyword>
<gene>
    <name evidence="5" type="ORF">RM445_05105</name>
</gene>
<dbReference type="EMBL" id="JAVREJ010000002">
    <property type="protein sequence ID" value="MDT0348899.1"/>
    <property type="molecule type" value="Genomic_DNA"/>
</dbReference>
<evidence type="ECO:0000313" key="5">
    <source>
        <dbReference type="EMBL" id="MDT0348899.1"/>
    </source>
</evidence>
<proteinExistence type="predicted"/>
<dbReference type="SUPFAM" id="SSF48008">
    <property type="entry name" value="GntR ligand-binding domain-like"/>
    <property type="match status" value="1"/>
</dbReference>
<dbReference type="InterPro" id="IPR036388">
    <property type="entry name" value="WH-like_DNA-bd_sf"/>
</dbReference>
<keyword evidence="2" id="KW-0238">DNA-binding</keyword>
<protein>
    <submittedName>
        <fullName evidence="5">GntR family transcriptional regulator</fullName>
    </submittedName>
</protein>
<dbReference type="SMART" id="SM00345">
    <property type="entry name" value="HTH_GNTR"/>
    <property type="match status" value="1"/>
</dbReference>
<dbReference type="Gene3D" id="1.10.10.10">
    <property type="entry name" value="Winged helix-like DNA-binding domain superfamily/Winged helix DNA-binding domain"/>
    <property type="match status" value="1"/>
</dbReference>
<dbReference type="PROSITE" id="PS50949">
    <property type="entry name" value="HTH_GNTR"/>
    <property type="match status" value="1"/>
</dbReference>
<comment type="caution">
    <text evidence="5">The sequence shown here is derived from an EMBL/GenBank/DDBJ whole genome shotgun (WGS) entry which is preliminary data.</text>
</comment>
<dbReference type="InterPro" id="IPR008920">
    <property type="entry name" value="TF_FadR/GntR_C"/>
</dbReference>
<dbReference type="SUPFAM" id="SSF46785">
    <property type="entry name" value="Winged helix' DNA-binding domain"/>
    <property type="match status" value="1"/>
</dbReference>
<dbReference type="PANTHER" id="PTHR43537">
    <property type="entry name" value="TRANSCRIPTIONAL REGULATOR, GNTR FAMILY"/>
    <property type="match status" value="1"/>
</dbReference>
<dbReference type="InterPro" id="IPR011711">
    <property type="entry name" value="GntR_C"/>
</dbReference>
<name>A0ABU2N6K2_9PSEU</name>
<evidence type="ECO:0000313" key="6">
    <source>
        <dbReference type="Proteomes" id="UP001183202"/>
    </source>
</evidence>
<organism evidence="5 6">
    <name type="scientific">Pseudonocardia charpentierae</name>
    <dbReference type="NCBI Taxonomy" id="3075545"/>
    <lineage>
        <taxon>Bacteria</taxon>
        <taxon>Bacillati</taxon>
        <taxon>Actinomycetota</taxon>
        <taxon>Actinomycetes</taxon>
        <taxon>Pseudonocardiales</taxon>
        <taxon>Pseudonocardiaceae</taxon>
        <taxon>Pseudonocardia</taxon>
    </lineage>
</organism>
<keyword evidence="1" id="KW-0805">Transcription regulation</keyword>
<dbReference type="SMART" id="SM00895">
    <property type="entry name" value="FCD"/>
    <property type="match status" value="1"/>
</dbReference>
<keyword evidence="3" id="KW-0804">Transcription</keyword>
<dbReference type="Proteomes" id="UP001183202">
    <property type="component" value="Unassembled WGS sequence"/>
</dbReference>
<dbReference type="Pfam" id="PF07729">
    <property type="entry name" value="FCD"/>
    <property type="match status" value="1"/>
</dbReference>
<evidence type="ECO:0000256" key="2">
    <source>
        <dbReference type="ARBA" id="ARBA00023125"/>
    </source>
</evidence>
<dbReference type="InterPro" id="IPR000524">
    <property type="entry name" value="Tscrpt_reg_HTH_GntR"/>
</dbReference>
<sequence>MSTRSDPDSAHLAEPYRPRRSTPLAACLVPLRGAPTQAAVLAELRRVILAGDVPPGTGIPLDEVAAVLGMSVIPVRESLKILVGEGLVEQRSRSAYTVARLARSELLELYAARGVLENAVLAAAVSAAAPADHVRARSALDDLDRAVRDGDLPAYHRESRRFHFALLEPARMRRFTAMVGAAWNLTESYRPMARVSDIDRRRLHADHAAMLSAFVAGDAASLLQCATAHHGRLLAALATVPPGEELFVTEPDDPENPCTSS</sequence>
<dbReference type="InterPro" id="IPR036390">
    <property type="entry name" value="WH_DNA-bd_sf"/>
</dbReference>
<evidence type="ECO:0000259" key="4">
    <source>
        <dbReference type="PROSITE" id="PS50949"/>
    </source>
</evidence>
<evidence type="ECO:0000256" key="1">
    <source>
        <dbReference type="ARBA" id="ARBA00023015"/>
    </source>
</evidence>
<evidence type="ECO:0000256" key="3">
    <source>
        <dbReference type="ARBA" id="ARBA00023163"/>
    </source>
</evidence>
<reference evidence="6" key="1">
    <citation type="submission" date="2023-07" db="EMBL/GenBank/DDBJ databases">
        <title>30 novel species of actinomycetes from the DSMZ collection.</title>
        <authorList>
            <person name="Nouioui I."/>
        </authorList>
    </citation>
    <scope>NUCLEOTIDE SEQUENCE [LARGE SCALE GENOMIC DNA]</scope>
    <source>
        <strain evidence="6">DSM 45834</strain>
    </source>
</reference>
<dbReference type="Gene3D" id="1.20.120.530">
    <property type="entry name" value="GntR ligand-binding domain-like"/>
    <property type="match status" value="1"/>
</dbReference>
<dbReference type="Pfam" id="PF00392">
    <property type="entry name" value="GntR"/>
    <property type="match status" value="1"/>
</dbReference>
<accession>A0ABU2N6K2</accession>